<evidence type="ECO:0000313" key="6">
    <source>
        <dbReference type="EMBL" id="QMU24826.1"/>
    </source>
</evidence>
<name>A0A7G4WHZ1_9STRA</name>
<dbReference type="InterPro" id="IPR031825">
    <property type="entry name" value="RXLR"/>
</dbReference>
<accession>A0A7G4WHZ1</accession>
<keyword evidence="4 5" id="KW-0732">Signal</keyword>
<evidence type="ECO:0000256" key="1">
    <source>
        <dbReference type="ARBA" id="ARBA00004613"/>
    </source>
</evidence>
<comment type="subcellular location">
    <subcellularLocation>
        <location evidence="1 5">Secreted</location>
    </subcellularLocation>
</comment>
<dbReference type="Pfam" id="PF16810">
    <property type="entry name" value="RXLR"/>
    <property type="match status" value="1"/>
</dbReference>
<organism evidence="6">
    <name type="scientific">Phytophthora agathidicida</name>
    <dbReference type="NCBI Taxonomy" id="1642459"/>
    <lineage>
        <taxon>Eukaryota</taxon>
        <taxon>Sar</taxon>
        <taxon>Stramenopiles</taxon>
        <taxon>Oomycota</taxon>
        <taxon>Peronosporomycetes</taxon>
        <taxon>Peronosporales</taxon>
        <taxon>Peronosporaceae</taxon>
        <taxon>Phytophthora</taxon>
    </lineage>
</organism>
<keyword evidence="3 5" id="KW-0964">Secreted</keyword>
<reference evidence="6" key="1">
    <citation type="journal article" date="2020" name="Mol. Plant">
        <title>Functional analysis of RXLR effectors from the New Zealand kauri dieback pathogen Phytophthora agathidicida.</title>
        <authorList>
            <person name="Guo Y."/>
            <person name="Dupont P.Y."/>
            <person name="Mesarich C.H."/>
            <person name="Yang B."/>
            <person name="McDougal R.L."/>
            <person name="Panda P."/>
            <person name="Dijkwel P."/>
            <person name="Studholme D.J."/>
            <person name="Sambles C."/>
            <person name="Win J."/>
            <person name="Wang Y."/>
            <person name="Williams N.M."/>
            <person name="Bradshaw R.E."/>
        </authorList>
    </citation>
    <scope>NUCLEOTIDE SEQUENCE</scope>
    <source>
        <strain evidence="6">3770</strain>
    </source>
</reference>
<evidence type="ECO:0000256" key="4">
    <source>
        <dbReference type="ARBA" id="ARBA00022729"/>
    </source>
</evidence>
<comment type="domain">
    <text evidence="5">The RxLR-dEER motif acts to carry the protein into the host cell cytoplasm through binding to cell surface phosphatidylinositol-3-phosphate.</text>
</comment>
<evidence type="ECO:0000256" key="2">
    <source>
        <dbReference type="ARBA" id="ARBA00010400"/>
    </source>
</evidence>
<gene>
    <name evidence="6" type="primary">PaRXLR2</name>
</gene>
<protein>
    <recommendedName>
        <fullName evidence="5">RxLR effector protein</fullName>
    </recommendedName>
</protein>
<dbReference type="GO" id="GO:0005576">
    <property type="term" value="C:extracellular region"/>
    <property type="evidence" value="ECO:0007669"/>
    <property type="project" value="UniProtKB-SubCell"/>
</dbReference>
<sequence>MKRVLYIVLLATAIIFFASTTEAASTVKQTKLEKVASLNSVDAATIQGNSKRFLRTRKTDDTDVNGESYDADSEERGVKDTIAKQLGPERTKKLVTMWKTATNKDFRNMRLFLNEKTTFEELYKKKATPYKLSTAMAHNEVPKVGAIDERWGKYLKYWVNRNAGGKP</sequence>
<dbReference type="EMBL" id="MT503102">
    <property type="protein sequence ID" value="QMU24826.1"/>
    <property type="molecule type" value="Genomic_DNA"/>
</dbReference>
<comment type="similarity">
    <text evidence="2 5">Belongs to the RxLR effector family.</text>
</comment>
<evidence type="ECO:0000256" key="3">
    <source>
        <dbReference type="ARBA" id="ARBA00022525"/>
    </source>
</evidence>
<comment type="function">
    <text evidence="5">Effector that suppresses plant defense responses during pathogen infection.</text>
</comment>
<feature type="signal peptide" evidence="5">
    <location>
        <begin position="1"/>
        <end position="23"/>
    </location>
</feature>
<feature type="chain" id="PRO_5029037555" description="RxLR effector protein" evidence="5">
    <location>
        <begin position="24"/>
        <end position="167"/>
    </location>
</feature>
<evidence type="ECO:0000256" key="5">
    <source>
        <dbReference type="RuleBase" id="RU367124"/>
    </source>
</evidence>
<dbReference type="AlphaFoldDB" id="A0A7G4WHZ1"/>
<proteinExistence type="inferred from homology"/>